<keyword evidence="6 8" id="KW-1133">Transmembrane helix</keyword>
<feature type="transmembrane region" description="Helical" evidence="8">
    <location>
        <begin position="64"/>
        <end position="83"/>
    </location>
</feature>
<evidence type="ECO:0000256" key="7">
    <source>
        <dbReference type="ARBA" id="ARBA00023136"/>
    </source>
</evidence>
<dbReference type="PROSITE" id="PS00216">
    <property type="entry name" value="SUGAR_TRANSPORT_1"/>
    <property type="match status" value="1"/>
</dbReference>
<dbReference type="PANTHER" id="PTHR43271:SF1">
    <property type="entry name" value="INNER MEMBRANE TRANSPORT PROTEIN YNFM"/>
    <property type="match status" value="1"/>
</dbReference>
<dbReference type="InterPro" id="IPR036259">
    <property type="entry name" value="MFS_trans_sf"/>
</dbReference>
<feature type="transmembrane region" description="Helical" evidence="8">
    <location>
        <begin position="301"/>
        <end position="317"/>
    </location>
</feature>
<keyword evidence="5 8" id="KW-0812">Transmembrane</keyword>
<gene>
    <name evidence="10" type="ORF">G1H11_23355</name>
</gene>
<dbReference type="GO" id="GO:0022857">
    <property type="term" value="F:transmembrane transporter activity"/>
    <property type="evidence" value="ECO:0007669"/>
    <property type="project" value="InterPro"/>
</dbReference>
<protein>
    <submittedName>
        <fullName evidence="10">MFS transporter</fullName>
    </submittedName>
</protein>
<name>A0A6N9YTD8_9ACTN</name>
<comment type="caution">
    <text evidence="10">The sequence shown here is derived from an EMBL/GenBank/DDBJ whole genome shotgun (WGS) entry which is preliminary data.</text>
</comment>
<feature type="transmembrane region" description="Helical" evidence="8">
    <location>
        <begin position="323"/>
        <end position="348"/>
    </location>
</feature>
<dbReference type="Pfam" id="PF07690">
    <property type="entry name" value="MFS_1"/>
    <property type="match status" value="1"/>
</dbReference>
<dbReference type="InterPro" id="IPR011701">
    <property type="entry name" value="MFS"/>
</dbReference>
<evidence type="ECO:0000256" key="6">
    <source>
        <dbReference type="ARBA" id="ARBA00022989"/>
    </source>
</evidence>
<evidence type="ECO:0000256" key="3">
    <source>
        <dbReference type="ARBA" id="ARBA00022448"/>
    </source>
</evidence>
<evidence type="ECO:0000256" key="2">
    <source>
        <dbReference type="ARBA" id="ARBA00008335"/>
    </source>
</evidence>
<keyword evidence="3" id="KW-0813">Transport</keyword>
<comment type="subcellular location">
    <subcellularLocation>
        <location evidence="1">Cell membrane</location>
        <topology evidence="1">Multi-pass membrane protein</topology>
    </subcellularLocation>
</comment>
<evidence type="ECO:0000256" key="5">
    <source>
        <dbReference type="ARBA" id="ARBA00022692"/>
    </source>
</evidence>
<dbReference type="Gene3D" id="1.20.1250.20">
    <property type="entry name" value="MFS general substrate transporter like domains"/>
    <property type="match status" value="1"/>
</dbReference>
<dbReference type="PROSITE" id="PS50850">
    <property type="entry name" value="MFS"/>
    <property type="match status" value="1"/>
</dbReference>
<feature type="domain" description="Major facilitator superfamily (MFS) profile" evidence="9">
    <location>
        <begin position="22"/>
        <end position="410"/>
    </location>
</feature>
<evidence type="ECO:0000313" key="11">
    <source>
        <dbReference type="Proteomes" id="UP000469185"/>
    </source>
</evidence>
<evidence type="ECO:0000313" key="10">
    <source>
        <dbReference type="EMBL" id="NED98242.1"/>
    </source>
</evidence>
<feature type="transmembrane region" description="Helical" evidence="8">
    <location>
        <begin position="239"/>
        <end position="261"/>
    </location>
</feature>
<feature type="transmembrane region" description="Helical" evidence="8">
    <location>
        <begin position="121"/>
        <end position="139"/>
    </location>
</feature>
<evidence type="ECO:0000256" key="4">
    <source>
        <dbReference type="ARBA" id="ARBA00022475"/>
    </source>
</evidence>
<keyword evidence="11" id="KW-1185">Reference proteome</keyword>
<accession>A0A6N9YTD8</accession>
<dbReference type="EMBL" id="JAAGOB010000018">
    <property type="protein sequence ID" value="NED98242.1"/>
    <property type="molecule type" value="Genomic_DNA"/>
</dbReference>
<dbReference type="SUPFAM" id="SSF103473">
    <property type="entry name" value="MFS general substrate transporter"/>
    <property type="match status" value="1"/>
</dbReference>
<reference evidence="10 11" key="1">
    <citation type="submission" date="2020-02" db="EMBL/GenBank/DDBJ databases">
        <authorList>
            <person name="Li X.-J."/>
            <person name="Feng X.-M."/>
        </authorList>
    </citation>
    <scope>NUCLEOTIDE SEQUENCE [LARGE SCALE GENOMIC DNA]</scope>
    <source>
        <strain evidence="10 11">CGMCC 4.7225</strain>
    </source>
</reference>
<feature type="transmembrane region" description="Helical" evidence="8">
    <location>
        <begin position="176"/>
        <end position="200"/>
    </location>
</feature>
<keyword evidence="7 8" id="KW-0472">Membrane</keyword>
<feature type="transmembrane region" description="Helical" evidence="8">
    <location>
        <begin position="360"/>
        <end position="380"/>
    </location>
</feature>
<feature type="transmembrane region" description="Helical" evidence="8">
    <location>
        <begin position="267"/>
        <end position="289"/>
    </location>
</feature>
<feature type="transmembrane region" description="Helical" evidence="8">
    <location>
        <begin position="146"/>
        <end position="164"/>
    </location>
</feature>
<dbReference type="CDD" id="cd17324">
    <property type="entry name" value="MFS_NepI_like"/>
    <property type="match status" value="1"/>
</dbReference>
<sequence>MERPGRSVPGVSLDAQVTPRSEVRRLTLGVAVAGTSSFALLYAPQPVLAQLAAEFRLDPGGASLAISVATGALALAVLPIAVLSEVIGRRRVITGSLAASAVLSVLLPFASSYGVLLAVRAAQGVAIAGVAGVAAAFLVERLGRAGVTAAIGAMIAGNTMGGMLGRLCAGFSADTLGWRGAFGVVAGFSAVCTVLTLIALPRTSDRVHREDMSGAPVPSRGVAAGMAAAVRTPVLRAQYVVAFVGMGTFVAVYNSIGFRLLDEPFALSSAVASLVFLAYAAGAVSSVTAGTLVSRIGKRRALVGALFVTAVGATLTVPDSLPWIVAGIVTLTTGFFAAHSVANGWAAAAAPEGARGQVSGSYTSAYYLGSSIAGAAGAAVYGHGGWTWLVVAVVTSLGGGVVVVTLNTRRR</sequence>
<dbReference type="Proteomes" id="UP000469185">
    <property type="component" value="Unassembled WGS sequence"/>
</dbReference>
<evidence type="ECO:0000259" key="9">
    <source>
        <dbReference type="PROSITE" id="PS50850"/>
    </source>
</evidence>
<dbReference type="InterPro" id="IPR005829">
    <property type="entry name" value="Sugar_transporter_CS"/>
</dbReference>
<comment type="similarity">
    <text evidence="2">Belongs to the major facilitator superfamily.</text>
</comment>
<dbReference type="PANTHER" id="PTHR43271">
    <property type="entry name" value="BLL2771 PROTEIN"/>
    <property type="match status" value="1"/>
</dbReference>
<evidence type="ECO:0000256" key="1">
    <source>
        <dbReference type="ARBA" id="ARBA00004651"/>
    </source>
</evidence>
<keyword evidence="4" id="KW-1003">Cell membrane</keyword>
<dbReference type="GO" id="GO:0005886">
    <property type="term" value="C:plasma membrane"/>
    <property type="evidence" value="ECO:0007669"/>
    <property type="project" value="UniProtKB-SubCell"/>
</dbReference>
<evidence type="ECO:0000256" key="8">
    <source>
        <dbReference type="SAM" id="Phobius"/>
    </source>
</evidence>
<dbReference type="InterPro" id="IPR020846">
    <property type="entry name" value="MFS_dom"/>
</dbReference>
<organism evidence="10 11">
    <name type="scientific">Phytoactinopolyspora alkaliphila</name>
    <dbReference type="NCBI Taxonomy" id="1783498"/>
    <lineage>
        <taxon>Bacteria</taxon>
        <taxon>Bacillati</taxon>
        <taxon>Actinomycetota</taxon>
        <taxon>Actinomycetes</taxon>
        <taxon>Jiangellales</taxon>
        <taxon>Jiangellaceae</taxon>
        <taxon>Phytoactinopolyspora</taxon>
    </lineage>
</organism>
<dbReference type="AlphaFoldDB" id="A0A6N9YTD8"/>
<proteinExistence type="inferred from homology"/>
<feature type="transmembrane region" description="Helical" evidence="8">
    <location>
        <begin position="95"/>
        <end position="115"/>
    </location>
</feature>
<feature type="transmembrane region" description="Helical" evidence="8">
    <location>
        <begin position="26"/>
        <end position="44"/>
    </location>
</feature>
<feature type="transmembrane region" description="Helical" evidence="8">
    <location>
        <begin position="386"/>
        <end position="406"/>
    </location>
</feature>